<dbReference type="VEuPathDB" id="VectorBase:LOC119174269"/>
<reference evidence="2" key="1">
    <citation type="journal article" date="2020" name="Cell">
        <title>Large-Scale Comparative Analyses of Tick Genomes Elucidate Their Genetic Diversity and Vector Capacities.</title>
        <authorList>
            <consortium name="Tick Genome and Microbiome Consortium (TIGMIC)"/>
            <person name="Jia N."/>
            <person name="Wang J."/>
            <person name="Shi W."/>
            <person name="Du L."/>
            <person name="Sun Y."/>
            <person name="Zhan W."/>
            <person name="Jiang J.F."/>
            <person name="Wang Q."/>
            <person name="Zhang B."/>
            <person name="Ji P."/>
            <person name="Bell-Sakyi L."/>
            <person name="Cui X.M."/>
            <person name="Yuan T.T."/>
            <person name="Jiang B.G."/>
            <person name="Yang W.F."/>
            <person name="Lam T.T."/>
            <person name="Chang Q.C."/>
            <person name="Ding S.J."/>
            <person name="Wang X.J."/>
            <person name="Zhu J.G."/>
            <person name="Ruan X.D."/>
            <person name="Zhao L."/>
            <person name="Wei J.T."/>
            <person name="Ye R.Z."/>
            <person name="Que T.C."/>
            <person name="Du C.H."/>
            <person name="Zhou Y.H."/>
            <person name="Cheng J.X."/>
            <person name="Dai P.F."/>
            <person name="Guo W.B."/>
            <person name="Han X.H."/>
            <person name="Huang E.J."/>
            <person name="Li L.F."/>
            <person name="Wei W."/>
            <person name="Gao Y.C."/>
            <person name="Liu J.Z."/>
            <person name="Shao H.Z."/>
            <person name="Wang X."/>
            <person name="Wang C.C."/>
            <person name="Yang T.C."/>
            <person name="Huo Q.B."/>
            <person name="Li W."/>
            <person name="Chen H.Y."/>
            <person name="Chen S.E."/>
            <person name="Zhou L.G."/>
            <person name="Ni X.B."/>
            <person name="Tian J.H."/>
            <person name="Sheng Y."/>
            <person name="Liu T."/>
            <person name="Pan Y.S."/>
            <person name="Xia L.Y."/>
            <person name="Li J."/>
            <person name="Zhao F."/>
            <person name="Cao W.C."/>
        </authorList>
    </citation>
    <scope>NUCLEOTIDE SEQUENCE</scope>
    <source>
        <strain evidence="2">Rmic-2018</strain>
    </source>
</reference>
<evidence type="ECO:0000313" key="2">
    <source>
        <dbReference type="EMBL" id="KAH8021273.1"/>
    </source>
</evidence>
<organism evidence="2 3">
    <name type="scientific">Rhipicephalus microplus</name>
    <name type="common">Cattle tick</name>
    <name type="synonym">Boophilus microplus</name>
    <dbReference type="NCBI Taxonomy" id="6941"/>
    <lineage>
        <taxon>Eukaryota</taxon>
        <taxon>Metazoa</taxon>
        <taxon>Ecdysozoa</taxon>
        <taxon>Arthropoda</taxon>
        <taxon>Chelicerata</taxon>
        <taxon>Arachnida</taxon>
        <taxon>Acari</taxon>
        <taxon>Parasitiformes</taxon>
        <taxon>Ixodida</taxon>
        <taxon>Ixodoidea</taxon>
        <taxon>Ixodidae</taxon>
        <taxon>Rhipicephalinae</taxon>
        <taxon>Rhipicephalus</taxon>
        <taxon>Boophilus</taxon>
    </lineage>
</organism>
<keyword evidence="3" id="KW-1185">Reference proteome</keyword>
<accession>A0A9J6DHB1</accession>
<sequence length="134" mass="14962">MRKLGRIRGTTENTLDVVRGECLYLTAPSGRMAGSWPGTSGLQLMLLPLVLLAVAPLSRAQSADQEWQRRILERRQVEQLPPAAVPEPSCTQLRLMWRQMHRMARHSQLTNEIPQNTGSLVDAPSADTPESLHD</sequence>
<dbReference type="Proteomes" id="UP000821866">
    <property type="component" value="Chromosome 7"/>
</dbReference>
<gene>
    <name evidence="2" type="ORF">HPB51_013948</name>
</gene>
<dbReference type="EMBL" id="JABSTU010000009">
    <property type="protein sequence ID" value="KAH8021273.1"/>
    <property type="molecule type" value="Genomic_DNA"/>
</dbReference>
<comment type="caution">
    <text evidence="2">The sequence shown here is derived from an EMBL/GenBank/DDBJ whole genome shotgun (WGS) entry which is preliminary data.</text>
</comment>
<evidence type="ECO:0000256" key="1">
    <source>
        <dbReference type="SAM" id="MobiDB-lite"/>
    </source>
</evidence>
<evidence type="ECO:0000313" key="3">
    <source>
        <dbReference type="Proteomes" id="UP000821866"/>
    </source>
</evidence>
<feature type="region of interest" description="Disordered" evidence="1">
    <location>
        <begin position="110"/>
        <end position="134"/>
    </location>
</feature>
<feature type="compositionally biased region" description="Polar residues" evidence="1">
    <location>
        <begin position="110"/>
        <end position="119"/>
    </location>
</feature>
<protein>
    <submittedName>
        <fullName evidence="2">Uncharacterized protein</fullName>
    </submittedName>
</protein>
<name>A0A9J6DHB1_RHIMP</name>
<dbReference type="AlphaFoldDB" id="A0A9J6DHB1"/>
<proteinExistence type="predicted"/>
<reference evidence="2" key="2">
    <citation type="submission" date="2021-09" db="EMBL/GenBank/DDBJ databases">
        <authorList>
            <person name="Jia N."/>
            <person name="Wang J."/>
            <person name="Shi W."/>
            <person name="Du L."/>
            <person name="Sun Y."/>
            <person name="Zhan W."/>
            <person name="Jiang J."/>
            <person name="Wang Q."/>
            <person name="Zhang B."/>
            <person name="Ji P."/>
            <person name="Sakyi L.B."/>
            <person name="Cui X."/>
            <person name="Yuan T."/>
            <person name="Jiang B."/>
            <person name="Yang W."/>
            <person name="Lam T.T.-Y."/>
            <person name="Chang Q."/>
            <person name="Ding S."/>
            <person name="Wang X."/>
            <person name="Zhu J."/>
            <person name="Ruan X."/>
            <person name="Zhao L."/>
            <person name="Wei J."/>
            <person name="Que T."/>
            <person name="Du C."/>
            <person name="Cheng J."/>
            <person name="Dai P."/>
            <person name="Han X."/>
            <person name="Huang E."/>
            <person name="Gao Y."/>
            <person name="Liu J."/>
            <person name="Shao H."/>
            <person name="Ye R."/>
            <person name="Li L."/>
            <person name="Wei W."/>
            <person name="Wang X."/>
            <person name="Wang C."/>
            <person name="Huo Q."/>
            <person name="Li W."/>
            <person name="Guo W."/>
            <person name="Chen H."/>
            <person name="Chen S."/>
            <person name="Zhou L."/>
            <person name="Zhou L."/>
            <person name="Ni X."/>
            <person name="Tian J."/>
            <person name="Zhou Y."/>
            <person name="Sheng Y."/>
            <person name="Liu T."/>
            <person name="Pan Y."/>
            <person name="Xia L."/>
            <person name="Li J."/>
            <person name="Zhao F."/>
            <person name="Cao W."/>
        </authorList>
    </citation>
    <scope>NUCLEOTIDE SEQUENCE</scope>
    <source>
        <strain evidence="2">Rmic-2018</strain>
        <tissue evidence="2">Larvae</tissue>
    </source>
</reference>